<dbReference type="SUPFAM" id="SSF54001">
    <property type="entry name" value="Cysteine proteinases"/>
    <property type="match status" value="1"/>
</dbReference>
<comment type="caution">
    <text evidence="2">The sequence shown here is derived from an EMBL/GenBank/DDBJ whole genome shotgun (WGS) entry which is preliminary data.</text>
</comment>
<keyword evidence="3" id="KW-1185">Reference proteome</keyword>
<name>A0ABU5W199_9BACT</name>
<organism evidence="2 3">
    <name type="scientific">Bacteriovorax antarcticus</name>
    <dbReference type="NCBI Taxonomy" id="3088717"/>
    <lineage>
        <taxon>Bacteria</taxon>
        <taxon>Pseudomonadati</taxon>
        <taxon>Bdellovibrionota</taxon>
        <taxon>Bacteriovoracia</taxon>
        <taxon>Bacteriovoracales</taxon>
        <taxon>Bacteriovoracaceae</taxon>
        <taxon>Bacteriovorax</taxon>
    </lineage>
</organism>
<gene>
    <name evidence="2" type="ORF">SHI21_18860</name>
</gene>
<feature type="chain" id="PRO_5047455944" description="Papain family cysteine protease" evidence="1">
    <location>
        <begin position="20"/>
        <end position="351"/>
    </location>
</feature>
<dbReference type="EMBL" id="JAYGJQ010000003">
    <property type="protein sequence ID" value="MEA9358304.1"/>
    <property type="molecule type" value="Genomic_DNA"/>
</dbReference>
<proteinExistence type="predicted"/>
<dbReference type="RefSeq" id="WP_323578644.1">
    <property type="nucleotide sequence ID" value="NZ_JAYGJQ010000003.1"/>
</dbReference>
<evidence type="ECO:0000313" key="3">
    <source>
        <dbReference type="Proteomes" id="UP001302274"/>
    </source>
</evidence>
<accession>A0ABU5W199</accession>
<reference evidence="2 3" key="1">
    <citation type="submission" date="2023-11" db="EMBL/GenBank/DDBJ databases">
        <title>A Novel Polar Bacteriovorax (B. antarcticus) Isolated from the Biocrust in Antarctica.</title>
        <authorList>
            <person name="Mun W."/>
            <person name="Choi S.Y."/>
            <person name="Mitchell R.J."/>
        </authorList>
    </citation>
    <scope>NUCLEOTIDE SEQUENCE [LARGE SCALE GENOMIC DNA]</scope>
    <source>
        <strain evidence="2 3">PP10</strain>
    </source>
</reference>
<evidence type="ECO:0000313" key="2">
    <source>
        <dbReference type="EMBL" id="MEA9358304.1"/>
    </source>
</evidence>
<protein>
    <recommendedName>
        <fullName evidence="4">Papain family cysteine protease</fullName>
    </recommendedName>
</protein>
<feature type="signal peptide" evidence="1">
    <location>
        <begin position="1"/>
        <end position="19"/>
    </location>
</feature>
<dbReference type="Proteomes" id="UP001302274">
    <property type="component" value="Unassembled WGS sequence"/>
</dbReference>
<dbReference type="InterPro" id="IPR038765">
    <property type="entry name" value="Papain-like_cys_pep_sf"/>
</dbReference>
<evidence type="ECO:0008006" key="4">
    <source>
        <dbReference type="Google" id="ProtNLM"/>
    </source>
</evidence>
<dbReference type="Gene3D" id="3.90.70.10">
    <property type="entry name" value="Cysteine proteinases"/>
    <property type="match status" value="1"/>
</dbReference>
<sequence length="351" mass="39071">MKTFITLFILITFSQTSLAENPYLVLGESYKDTPGSEIEILESTPIKTQDGIGICYGFTSTSLLETYRCREMSLDCSKPEEALSTFDVTSYFRPKDKNVLDEGGHSSEVLKHLKEQGGVVAREQCMPFSSIIQQEGSVNVREKKGMNFLTGKWNEYKGIKNKKPNDCITCMVNDIRKALSNLGTSNEELADAFKTAGSLEEFLYLAVLPKECLQESKTAKIPEYEVNSFPTALKDANPKTLQKKIESLLLSKIPLEIGICADSAYTKNCKGGEGHSIALYGIKESCSATECKTVVKVKNSYGESWQKKTNDGWVDLEELVKSSLSISDYKNVNWINKPGAEIPDVEMKYSK</sequence>
<keyword evidence="1" id="KW-0732">Signal</keyword>
<evidence type="ECO:0000256" key="1">
    <source>
        <dbReference type="SAM" id="SignalP"/>
    </source>
</evidence>